<dbReference type="PRINTS" id="PR00625">
    <property type="entry name" value="JDOMAIN"/>
</dbReference>
<keyword evidence="6" id="KW-1185">Reference proteome</keyword>
<sequence>MLGCPSSLLSQCCCKLVPRQLPSISSPTFSAWPILGHPQRPRQRFASTSRFCPYQTLKVPKTATRADVKKAYYKLVFSLHPDRVVAGGVGGDPPADRASKKKQTTDNEEFLRVVKAYEILSSSAKRKAWDSGAFTPPYSSTSSPSYSYAASGNRSYYYSTYPPPPPPPYSNGSWQGAYTYADPTFYPTQGGGNTQPQYMSNGKLATLVMLAAFASSCVVFWHVDRVRRQVRAQLNEQDRVNAEFYQERLRRARENGFEKQIAPFRARAAADREDNDIF</sequence>
<dbReference type="SMART" id="SM00271">
    <property type="entry name" value="DnaJ"/>
    <property type="match status" value="1"/>
</dbReference>
<dbReference type="AlphaFoldDB" id="A0A507EDZ6"/>
<keyword evidence="3" id="KW-0472">Membrane</keyword>
<proteinExistence type="predicted"/>
<evidence type="ECO:0000256" key="2">
    <source>
        <dbReference type="SAM" id="MobiDB-lite"/>
    </source>
</evidence>
<comment type="caution">
    <text evidence="5">The sequence shown here is derived from an EMBL/GenBank/DDBJ whole genome shotgun (WGS) entry which is preliminary data.</text>
</comment>
<dbReference type="PROSITE" id="PS50076">
    <property type="entry name" value="DNAJ_2"/>
    <property type="match status" value="1"/>
</dbReference>
<dbReference type="SUPFAM" id="SSF46565">
    <property type="entry name" value="Chaperone J-domain"/>
    <property type="match status" value="1"/>
</dbReference>
<feature type="domain" description="J" evidence="4">
    <location>
        <begin position="52"/>
        <end position="133"/>
    </location>
</feature>
<feature type="region of interest" description="Disordered" evidence="2">
    <location>
        <begin position="86"/>
        <end position="105"/>
    </location>
</feature>
<feature type="coiled-coil region" evidence="1">
    <location>
        <begin position="223"/>
        <end position="255"/>
    </location>
</feature>
<evidence type="ECO:0000256" key="3">
    <source>
        <dbReference type="SAM" id="Phobius"/>
    </source>
</evidence>
<gene>
    <name evidence="5" type="ORF">PhCBS80983_g00434</name>
</gene>
<dbReference type="InterPro" id="IPR050817">
    <property type="entry name" value="DjlA_DnaK_co-chaperone"/>
</dbReference>
<protein>
    <recommendedName>
        <fullName evidence="4">J domain-containing protein</fullName>
    </recommendedName>
</protein>
<evidence type="ECO:0000256" key="1">
    <source>
        <dbReference type="SAM" id="Coils"/>
    </source>
</evidence>
<dbReference type="STRING" id="109895.A0A507EDZ6"/>
<keyword evidence="1" id="KW-0175">Coiled coil</keyword>
<dbReference type="InterPro" id="IPR036869">
    <property type="entry name" value="J_dom_sf"/>
</dbReference>
<dbReference type="PANTHER" id="PTHR24074">
    <property type="entry name" value="CO-CHAPERONE PROTEIN DJLA"/>
    <property type="match status" value="1"/>
</dbReference>
<dbReference type="Proteomes" id="UP000318582">
    <property type="component" value="Unassembled WGS sequence"/>
</dbReference>
<dbReference type="EMBL" id="QEAQ01000003">
    <property type="protein sequence ID" value="TPX62409.1"/>
    <property type="molecule type" value="Genomic_DNA"/>
</dbReference>
<accession>A0A507EDZ6</accession>
<keyword evidence="3" id="KW-1133">Transmembrane helix</keyword>
<dbReference type="CDD" id="cd06257">
    <property type="entry name" value="DnaJ"/>
    <property type="match status" value="1"/>
</dbReference>
<evidence type="ECO:0000259" key="4">
    <source>
        <dbReference type="PROSITE" id="PS50076"/>
    </source>
</evidence>
<name>A0A507EDZ6_9FUNG</name>
<reference evidence="5 6" key="1">
    <citation type="journal article" date="2019" name="Sci. Rep.">
        <title>Comparative genomics of chytrid fungi reveal insights into the obligate biotrophic and pathogenic lifestyle of Synchytrium endobioticum.</title>
        <authorList>
            <person name="van de Vossenberg B.T.L.H."/>
            <person name="Warris S."/>
            <person name="Nguyen H.D.T."/>
            <person name="van Gent-Pelzer M.P.E."/>
            <person name="Joly D.L."/>
            <person name="van de Geest H.C."/>
            <person name="Bonants P.J.M."/>
            <person name="Smith D.S."/>
            <person name="Levesque C.A."/>
            <person name="van der Lee T.A.J."/>
        </authorList>
    </citation>
    <scope>NUCLEOTIDE SEQUENCE [LARGE SCALE GENOMIC DNA]</scope>
    <source>
        <strain evidence="5 6">CBS 809.83</strain>
    </source>
</reference>
<evidence type="ECO:0000313" key="5">
    <source>
        <dbReference type="EMBL" id="TPX62409.1"/>
    </source>
</evidence>
<feature type="transmembrane region" description="Helical" evidence="3">
    <location>
        <begin position="204"/>
        <end position="223"/>
    </location>
</feature>
<dbReference type="InterPro" id="IPR001623">
    <property type="entry name" value="DnaJ_domain"/>
</dbReference>
<feature type="compositionally biased region" description="Basic and acidic residues" evidence="2">
    <location>
        <begin position="94"/>
        <end position="105"/>
    </location>
</feature>
<dbReference type="Gene3D" id="1.10.287.110">
    <property type="entry name" value="DnaJ domain"/>
    <property type="match status" value="1"/>
</dbReference>
<dbReference type="Pfam" id="PF00226">
    <property type="entry name" value="DnaJ"/>
    <property type="match status" value="1"/>
</dbReference>
<evidence type="ECO:0000313" key="6">
    <source>
        <dbReference type="Proteomes" id="UP000318582"/>
    </source>
</evidence>
<organism evidence="5 6">
    <name type="scientific">Powellomyces hirtus</name>
    <dbReference type="NCBI Taxonomy" id="109895"/>
    <lineage>
        <taxon>Eukaryota</taxon>
        <taxon>Fungi</taxon>
        <taxon>Fungi incertae sedis</taxon>
        <taxon>Chytridiomycota</taxon>
        <taxon>Chytridiomycota incertae sedis</taxon>
        <taxon>Chytridiomycetes</taxon>
        <taxon>Spizellomycetales</taxon>
        <taxon>Powellomycetaceae</taxon>
        <taxon>Powellomyces</taxon>
    </lineage>
</organism>
<keyword evidence="3" id="KW-0812">Transmembrane</keyword>